<evidence type="ECO:0000313" key="1">
    <source>
        <dbReference type="Proteomes" id="UP000025227"/>
    </source>
</evidence>
<dbReference type="Proteomes" id="UP000025227">
    <property type="component" value="Unplaced"/>
</dbReference>
<evidence type="ECO:0000313" key="2">
    <source>
        <dbReference type="WBParaSite" id="HCON_00153815-00001"/>
    </source>
</evidence>
<accession>A0A7I4YXG0</accession>
<dbReference type="WBParaSite" id="HCON_00153815-00001">
    <property type="protein sequence ID" value="HCON_00153815-00001"/>
    <property type="gene ID" value="HCON_00153815"/>
</dbReference>
<sequence>MAVKNLALILVRGRGTDNLNFSPLVLEHRIWKNLCCCTFNLPKKILNIVIRSIMSLRANINECG</sequence>
<dbReference type="AlphaFoldDB" id="A0A7I4YXG0"/>
<keyword evidence="1" id="KW-1185">Reference proteome</keyword>
<protein>
    <submittedName>
        <fullName evidence="2">Uncharacterized protein</fullName>
    </submittedName>
</protein>
<organism evidence="1 2">
    <name type="scientific">Haemonchus contortus</name>
    <name type="common">Barber pole worm</name>
    <dbReference type="NCBI Taxonomy" id="6289"/>
    <lineage>
        <taxon>Eukaryota</taxon>
        <taxon>Metazoa</taxon>
        <taxon>Ecdysozoa</taxon>
        <taxon>Nematoda</taxon>
        <taxon>Chromadorea</taxon>
        <taxon>Rhabditida</taxon>
        <taxon>Rhabditina</taxon>
        <taxon>Rhabditomorpha</taxon>
        <taxon>Strongyloidea</taxon>
        <taxon>Trichostrongylidae</taxon>
        <taxon>Haemonchus</taxon>
    </lineage>
</organism>
<proteinExistence type="predicted"/>
<name>A0A7I4YXG0_HAECO</name>
<reference evidence="2" key="1">
    <citation type="submission" date="2020-12" db="UniProtKB">
        <authorList>
            <consortium name="WormBaseParasite"/>
        </authorList>
    </citation>
    <scope>IDENTIFICATION</scope>
    <source>
        <strain evidence="2">MHco3</strain>
    </source>
</reference>